<evidence type="ECO:0008006" key="5">
    <source>
        <dbReference type="Google" id="ProtNLM"/>
    </source>
</evidence>
<dbReference type="EMBL" id="JACIEE010000003">
    <property type="protein sequence ID" value="MBB3976657.1"/>
    <property type="molecule type" value="Genomic_DNA"/>
</dbReference>
<feature type="transmembrane region" description="Helical" evidence="2">
    <location>
        <begin position="167"/>
        <end position="184"/>
    </location>
</feature>
<evidence type="ECO:0000256" key="2">
    <source>
        <dbReference type="SAM" id="Phobius"/>
    </source>
</evidence>
<keyword evidence="2" id="KW-0812">Transmembrane</keyword>
<dbReference type="Proteomes" id="UP000574761">
    <property type="component" value="Unassembled WGS sequence"/>
</dbReference>
<protein>
    <recommendedName>
        <fullName evidence="5">O-antigen ligase</fullName>
    </recommendedName>
</protein>
<feature type="transmembrane region" description="Helical" evidence="2">
    <location>
        <begin position="81"/>
        <end position="99"/>
    </location>
</feature>
<gene>
    <name evidence="3" type="ORF">GGQ64_001846</name>
</gene>
<feature type="region of interest" description="Disordered" evidence="1">
    <location>
        <begin position="464"/>
        <end position="490"/>
    </location>
</feature>
<evidence type="ECO:0000313" key="3">
    <source>
        <dbReference type="EMBL" id="MBB3976657.1"/>
    </source>
</evidence>
<keyword evidence="2" id="KW-0472">Membrane</keyword>
<dbReference type="InterPro" id="IPR051533">
    <property type="entry name" value="WaaL-like"/>
</dbReference>
<feature type="transmembrane region" description="Helical" evidence="2">
    <location>
        <begin position="136"/>
        <end position="155"/>
    </location>
</feature>
<sequence>MLTTVLRDDVSRSGRPTPDAYRGRVRGKAAVVAGATTARAVAGTPDPVSRKTRARLPWPIVVFVVGLVIPWIIPLGPMNLSVYRIVLLATLLPCLFMWVSGRAGPIRFADIAVLLFSLWASLSLAVVHGIGPGIEAIGILNIETLGAYFLARCYIRTAEDFRNIVRLACWLVLILLPFALYEWTTGQKPLLTVLGTVFPTVEITLMEPRMGFWRVQGPFGHSIVFGLFCGSLLALAYQVLGYGRMGLSRWVWPAAIFFTAFLSMSSAPIAGMVMQLAFIGWNLALHRFSYRWKIFWGIVFLGYLIVEFGSNLTPVQFYISRFTFDPQTGWFRLLIWEFGSASVANHPLFGIGMGDWARPSWMPDSVDNFWLLIAMRHGIPGVILIFAACLVAICGVAYRKSVDEKIDAYRSGYVICMAMFMLVGCTVHIWAANYAWFLFLLGSGIWMLDAKPGEGVPIEQPGVRARRSARTPAAIERKGRRERPEAEVRG</sequence>
<evidence type="ECO:0000313" key="4">
    <source>
        <dbReference type="Proteomes" id="UP000574761"/>
    </source>
</evidence>
<reference evidence="3 4" key="1">
    <citation type="submission" date="2020-08" db="EMBL/GenBank/DDBJ databases">
        <title>Genomic Encyclopedia of Type Strains, Phase IV (KMG-IV): sequencing the most valuable type-strain genomes for metagenomic binning, comparative biology and taxonomic classification.</title>
        <authorList>
            <person name="Goeker M."/>
        </authorList>
    </citation>
    <scope>NUCLEOTIDE SEQUENCE [LARGE SCALE GENOMIC DNA]</scope>
    <source>
        <strain evidence="3 4">DSM 100211</strain>
    </source>
</reference>
<organism evidence="3 4">
    <name type="scientific">Mycoplana azooxidifex</name>
    <dbReference type="NCBI Taxonomy" id="1636188"/>
    <lineage>
        <taxon>Bacteria</taxon>
        <taxon>Pseudomonadati</taxon>
        <taxon>Pseudomonadota</taxon>
        <taxon>Alphaproteobacteria</taxon>
        <taxon>Hyphomicrobiales</taxon>
        <taxon>Rhizobiaceae</taxon>
        <taxon>Mycoplana</taxon>
    </lineage>
</organism>
<feature type="transmembrane region" description="Helical" evidence="2">
    <location>
        <begin position="252"/>
        <end position="274"/>
    </location>
</feature>
<dbReference type="PANTHER" id="PTHR37422:SF13">
    <property type="entry name" value="LIPOPOLYSACCHARIDE BIOSYNTHESIS PROTEIN PA4999-RELATED"/>
    <property type="match status" value="1"/>
</dbReference>
<feature type="transmembrane region" description="Helical" evidence="2">
    <location>
        <begin position="219"/>
        <end position="240"/>
    </location>
</feature>
<evidence type="ECO:0000256" key="1">
    <source>
        <dbReference type="SAM" id="MobiDB-lite"/>
    </source>
</evidence>
<feature type="transmembrane region" description="Helical" evidence="2">
    <location>
        <begin position="294"/>
        <end position="318"/>
    </location>
</feature>
<keyword evidence="4" id="KW-1185">Reference proteome</keyword>
<feature type="compositionally biased region" description="Basic and acidic residues" evidence="1">
    <location>
        <begin position="475"/>
        <end position="490"/>
    </location>
</feature>
<feature type="transmembrane region" description="Helical" evidence="2">
    <location>
        <begin position="369"/>
        <end position="398"/>
    </location>
</feature>
<feature type="transmembrane region" description="Helical" evidence="2">
    <location>
        <begin position="111"/>
        <end position="130"/>
    </location>
</feature>
<accession>A0A7W6D5Y0</accession>
<feature type="transmembrane region" description="Helical" evidence="2">
    <location>
        <begin position="410"/>
        <end position="431"/>
    </location>
</feature>
<dbReference type="PANTHER" id="PTHR37422">
    <property type="entry name" value="TEICHURONIC ACID BIOSYNTHESIS PROTEIN TUAE"/>
    <property type="match status" value="1"/>
</dbReference>
<dbReference type="AlphaFoldDB" id="A0A7W6D5Y0"/>
<proteinExistence type="predicted"/>
<name>A0A7W6D5Y0_9HYPH</name>
<comment type="caution">
    <text evidence="3">The sequence shown here is derived from an EMBL/GenBank/DDBJ whole genome shotgun (WGS) entry which is preliminary data.</text>
</comment>
<dbReference type="RefSeq" id="WP_183802434.1">
    <property type="nucleotide sequence ID" value="NZ_JACIEE010000003.1"/>
</dbReference>
<keyword evidence="2" id="KW-1133">Transmembrane helix</keyword>
<feature type="transmembrane region" description="Helical" evidence="2">
    <location>
        <begin position="56"/>
        <end position="75"/>
    </location>
</feature>